<evidence type="ECO:0000259" key="2">
    <source>
        <dbReference type="Pfam" id="PF08028"/>
    </source>
</evidence>
<keyword evidence="1" id="KW-0560">Oxidoreductase</keyword>
<gene>
    <name evidence="3" type="ORF">F0L16_00825</name>
</gene>
<feature type="domain" description="Acyl-CoA dehydrogenase C-terminal" evidence="2">
    <location>
        <begin position="228"/>
        <end position="357"/>
    </location>
</feature>
<organism evidence="3 4">
    <name type="scientific">Photorhabdus heterorhabditis</name>
    <dbReference type="NCBI Taxonomy" id="880156"/>
    <lineage>
        <taxon>Bacteria</taxon>
        <taxon>Pseudomonadati</taxon>
        <taxon>Pseudomonadota</taxon>
        <taxon>Gammaproteobacteria</taxon>
        <taxon>Enterobacterales</taxon>
        <taxon>Morganellaceae</taxon>
        <taxon>Photorhabdus</taxon>
    </lineage>
</organism>
<dbReference type="InterPro" id="IPR046373">
    <property type="entry name" value="Acyl-CoA_Oxase/DH_mid-dom_sf"/>
</dbReference>
<name>A0A5B0XBI4_9GAMM</name>
<dbReference type="PIRSF" id="PIRSF016578">
    <property type="entry name" value="HsaA"/>
    <property type="match status" value="1"/>
</dbReference>
<dbReference type="RefSeq" id="WP_149615893.1">
    <property type="nucleotide sequence ID" value="NZ_CAWPFF010000001.1"/>
</dbReference>
<dbReference type="Proteomes" id="UP000322184">
    <property type="component" value="Unassembled WGS sequence"/>
</dbReference>
<comment type="caution">
    <text evidence="3">The sequence shown here is derived from an EMBL/GenBank/DDBJ whole genome shotgun (WGS) entry which is preliminary data.</text>
</comment>
<dbReference type="Gene3D" id="2.40.110.10">
    <property type="entry name" value="Butyryl-CoA Dehydrogenase, subunit A, domain 2"/>
    <property type="match status" value="1"/>
</dbReference>
<dbReference type="SUPFAM" id="SSF56645">
    <property type="entry name" value="Acyl-CoA dehydrogenase NM domain-like"/>
    <property type="match status" value="1"/>
</dbReference>
<accession>A0A5B0XBI4</accession>
<dbReference type="Pfam" id="PF08028">
    <property type="entry name" value="Acyl-CoA_dh_2"/>
    <property type="match status" value="1"/>
</dbReference>
<dbReference type="EMBL" id="VTUW01000001">
    <property type="protein sequence ID" value="KAA1195701.1"/>
    <property type="molecule type" value="Genomic_DNA"/>
</dbReference>
<evidence type="ECO:0000313" key="3">
    <source>
        <dbReference type="EMBL" id="KAA1195701.1"/>
    </source>
</evidence>
<sequence length="382" mass="41659">MLNRQRSWCSEIDTIVAAYSLEEKTEILSTHTLSILQSSPLLRILDETPPTGPGKLSDVVAACRELGKVDASLGWLVGVANSTWSMKANFSLPEPTCTAMNKNALLSMVLGRPGTLKPAPEGEGWILNGEWKYASGYPWSSYFFGLAMSDDGQIRVAAVPSDELRVIAPWQSIGLVGTQSVTIRAHDVHVPEVYTIDYQPILSGVSLRNHDKPSYSGYFTGVLMNCLVGTMLGATESAMDYVIENIQQPIAGSTYTSMDHSGPVRYELGRLSSAFDLLIRAAEYNANVIDDAAYNGMVSLTNRQRVEIRARATQIMRGCTETIQSLLWLYGSSGLDKGCPLGKIWRDVNVGTRHGGFAKLVPEELAGITLLDSDPVALSRMF</sequence>
<evidence type="ECO:0000256" key="1">
    <source>
        <dbReference type="ARBA" id="ARBA00023002"/>
    </source>
</evidence>
<dbReference type="SUPFAM" id="SSF47203">
    <property type="entry name" value="Acyl-CoA dehydrogenase C-terminal domain-like"/>
    <property type="match status" value="1"/>
</dbReference>
<dbReference type="InterPro" id="IPR013107">
    <property type="entry name" value="Acyl-CoA_DH_C"/>
</dbReference>
<dbReference type="AlphaFoldDB" id="A0A5B0XBI4"/>
<protein>
    <recommendedName>
        <fullName evidence="2">Acyl-CoA dehydrogenase C-terminal domain-containing protein</fullName>
    </recommendedName>
</protein>
<proteinExistence type="predicted"/>
<reference evidence="3 4" key="1">
    <citation type="submission" date="2019-09" db="EMBL/GenBank/DDBJ databases">
        <title>Whole genome sequence of Photorhabdus heterorhabditis strain ETL (Enterobacteriales: Enterobacteriaceae) a bacterial symbiont of Heterorhabditis zealandica strain ETL (Rhabditida: Heterorhabditidae).</title>
        <authorList>
            <person name="Lulamba T.E."/>
            <person name="Serepa-Dlamini M.H."/>
        </authorList>
    </citation>
    <scope>NUCLEOTIDE SEQUENCE [LARGE SCALE GENOMIC DNA]</scope>
    <source>
        <strain evidence="3 4">ETL</strain>
    </source>
</reference>
<dbReference type="GO" id="GO:0016627">
    <property type="term" value="F:oxidoreductase activity, acting on the CH-CH group of donors"/>
    <property type="evidence" value="ECO:0007669"/>
    <property type="project" value="InterPro"/>
</dbReference>
<dbReference type="InterPro" id="IPR036250">
    <property type="entry name" value="AcylCo_DH-like_C"/>
</dbReference>
<evidence type="ECO:0000313" key="4">
    <source>
        <dbReference type="Proteomes" id="UP000322184"/>
    </source>
</evidence>
<dbReference type="InterPro" id="IPR009100">
    <property type="entry name" value="AcylCoA_DH/oxidase_NM_dom_sf"/>
</dbReference>
<dbReference type="Gene3D" id="1.20.140.10">
    <property type="entry name" value="Butyryl-CoA Dehydrogenase, subunit A, domain 3"/>
    <property type="match status" value="1"/>
</dbReference>